<comment type="subcellular location">
    <subcellularLocation>
        <location evidence="1">Cell membrane</location>
        <topology evidence="1">Multi-pass membrane protein</topology>
    </subcellularLocation>
</comment>
<feature type="transmembrane region" description="Helical" evidence="5">
    <location>
        <begin position="250"/>
        <end position="270"/>
    </location>
</feature>
<feature type="transmembrane region" description="Helical" evidence="5">
    <location>
        <begin position="167"/>
        <end position="189"/>
    </location>
</feature>
<dbReference type="PROSITE" id="PS50850">
    <property type="entry name" value="MFS"/>
    <property type="match status" value="1"/>
</dbReference>
<protein>
    <submittedName>
        <fullName evidence="7">MFS transporter</fullName>
    </submittedName>
</protein>
<feature type="transmembrane region" description="Helical" evidence="5">
    <location>
        <begin position="338"/>
        <end position="356"/>
    </location>
</feature>
<dbReference type="PANTHER" id="PTHR23542:SF1">
    <property type="entry name" value="MAJOR FACILITATOR SUPERFAMILY (MFS) PROFILE DOMAIN-CONTAINING PROTEIN"/>
    <property type="match status" value="1"/>
</dbReference>
<dbReference type="OrthoDB" id="9180256at2"/>
<evidence type="ECO:0000313" key="8">
    <source>
        <dbReference type="Proteomes" id="UP000280444"/>
    </source>
</evidence>
<evidence type="ECO:0000256" key="4">
    <source>
        <dbReference type="ARBA" id="ARBA00023136"/>
    </source>
</evidence>
<evidence type="ECO:0000259" key="6">
    <source>
        <dbReference type="PROSITE" id="PS50850"/>
    </source>
</evidence>
<name>A0A3P1SEM4_9ACTO</name>
<keyword evidence="3 5" id="KW-1133">Transmembrane helix</keyword>
<feature type="transmembrane region" description="Helical" evidence="5">
    <location>
        <begin position="106"/>
        <end position="127"/>
    </location>
</feature>
<reference evidence="7 8" key="1">
    <citation type="submission" date="2018-11" db="EMBL/GenBank/DDBJ databases">
        <title>Genomes From Bacteria Associated with the Canine Oral Cavity: a Test Case for Automated Genome-Based Taxonomic Assignment.</title>
        <authorList>
            <person name="Coil D.A."/>
            <person name="Jospin G."/>
            <person name="Darling A.E."/>
            <person name="Wallis C."/>
            <person name="Davis I.J."/>
            <person name="Harris S."/>
            <person name="Eisen J.A."/>
            <person name="Holcombe L.J."/>
            <person name="O'Flynn C."/>
        </authorList>
    </citation>
    <scope>NUCLEOTIDE SEQUENCE [LARGE SCALE GENOMIC DNA]</scope>
    <source>
        <strain evidence="7 8">OH770</strain>
    </source>
</reference>
<dbReference type="InterPro" id="IPR020846">
    <property type="entry name" value="MFS_dom"/>
</dbReference>
<organism evidence="7 8">
    <name type="scientific">Schaalia canis</name>
    <dbReference type="NCBI Taxonomy" id="100469"/>
    <lineage>
        <taxon>Bacteria</taxon>
        <taxon>Bacillati</taxon>
        <taxon>Actinomycetota</taxon>
        <taxon>Actinomycetes</taxon>
        <taxon>Actinomycetales</taxon>
        <taxon>Actinomycetaceae</taxon>
        <taxon>Schaalia</taxon>
    </lineage>
</organism>
<dbReference type="AlphaFoldDB" id="A0A3P1SEM4"/>
<keyword evidence="4 5" id="KW-0472">Membrane</keyword>
<keyword evidence="2 5" id="KW-0812">Transmembrane</keyword>
<feature type="transmembrane region" description="Helical" evidence="5">
    <location>
        <begin position="210"/>
        <end position="230"/>
    </location>
</feature>
<dbReference type="InterPro" id="IPR036259">
    <property type="entry name" value="MFS_trans_sf"/>
</dbReference>
<accession>A0A3P1SEM4</accession>
<dbReference type="Pfam" id="PF07690">
    <property type="entry name" value="MFS_1"/>
    <property type="match status" value="1"/>
</dbReference>
<feature type="domain" description="Major facilitator superfamily (MFS) profile" evidence="6">
    <location>
        <begin position="211"/>
        <end position="418"/>
    </location>
</feature>
<dbReference type="PANTHER" id="PTHR23542">
    <property type="match status" value="1"/>
</dbReference>
<dbReference type="SUPFAM" id="SSF103473">
    <property type="entry name" value="MFS general substrate transporter"/>
    <property type="match status" value="1"/>
</dbReference>
<sequence>MLANYAEVLTLPGAWRFSLAGAILRMPMSMVGISMILTVKAAYGNYTLAGLVVAVSIVGTSVCAPILARMVDRYGQRKVMLPSLVICAVSLAVFSVASLWVAPVWVVFVASALSGATWGAPGALVRSRWSTVVQEPRQLTAAYALEAAVDEFVFVVGPIVATMVGTALHPATGLILSILFITIGSVGFFSQVDTEPPIVHVDRTQRAGTVITHPVVIGLALTYVGAGAMFGATDVSVVAFTEENMQPALAGVLLGIFAFGSLVAALIYGARTWRQPLWKLFGMGVVALALGTSSFLLATNMWVLGLAMLVTGLTIAPTMTNVNMIIAKVVPSGQLTEGLTWMSTAMNIGVSLGSMLSGRWVDANGAAGGFWVVMAFAWIMVVLMIVGLPSLRRHTVSAERASHLPAIENDGEHSGEDH</sequence>
<keyword evidence="8" id="KW-1185">Reference proteome</keyword>
<evidence type="ECO:0000256" key="3">
    <source>
        <dbReference type="ARBA" id="ARBA00022989"/>
    </source>
</evidence>
<dbReference type="GO" id="GO:0005886">
    <property type="term" value="C:plasma membrane"/>
    <property type="evidence" value="ECO:0007669"/>
    <property type="project" value="UniProtKB-SubCell"/>
</dbReference>
<proteinExistence type="predicted"/>
<evidence type="ECO:0000256" key="1">
    <source>
        <dbReference type="ARBA" id="ARBA00004651"/>
    </source>
</evidence>
<feature type="transmembrane region" description="Helical" evidence="5">
    <location>
        <begin position="22"/>
        <end position="42"/>
    </location>
</feature>
<feature type="transmembrane region" description="Helical" evidence="5">
    <location>
        <begin position="277"/>
        <end position="296"/>
    </location>
</feature>
<feature type="transmembrane region" description="Helical" evidence="5">
    <location>
        <begin position="368"/>
        <end position="391"/>
    </location>
</feature>
<gene>
    <name evidence="7" type="ORF">EII11_08700</name>
</gene>
<evidence type="ECO:0000313" key="7">
    <source>
        <dbReference type="EMBL" id="RRC94762.1"/>
    </source>
</evidence>
<dbReference type="RefSeq" id="WP_124871636.1">
    <property type="nucleotide sequence ID" value="NZ_RQZF01000010.1"/>
</dbReference>
<dbReference type="Proteomes" id="UP000280444">
    <property type="component" value="Unassembled WGS sequence"/>
</dbReference>
<evidence type="ECO:0000256" key="2">
    <source>
        <dbReference type="ARBA" id="ARBA00022692"/>
    </source>
</evidence>
<feature type="transmembrane region" description="Helical" evidence="5">
    <location>
        <begin position="302"/>
        <end position="326"/>
    </location>
</feature>
<dbReference type="GO" id="GO:0022857">
    <property type="term" value="F:transmembrane transporter activity"/>
    <property type="evidence" value="ECO:0007669"/>
    <property type="project" value="InterPro"/>
</dbReference>
<dbReference type="Gene3D" id="1.20.1250.20">
    <property type="entry name" value="MFS general substrate transporter like domains"/>
    <property type="match status" value="1"/>
</dbReference>
<evidence type="ECO:0000256" key="5">
    <source>
        <dbReference type="SAM" id="Phobius"/>
    </source>
</evidence>
<feature type="transmembrane region" description="Helical" evidence="5">
    <location>
        <begin position="48"/>
        <end position="67"/>
    </location>
</feature>
<feature type="transmembrane region" description="Helical" evidence="5">
    <location>
        <begin position="139"/>
        <end position="161"/>
    </location>
</feature>
<dbReference type="EMBL" id="RQZF01000010">
    <property type="protein sequence ID" value="RRC94762.1"/>
    <property type="molecule type" value="Genomic_DNA"/>
</dbReference>
<comment type="caution">
    <text evidence="7">The sequence shown here is derived from an EMBL/GenBank/DDBJ whole genome shotgun (WGS) entry which is preliminary data.</text>
</comment>
<feature type="transmembrane region" description="Helical" evidence="5">
    <location>
        <begin position="79"/>
        <end position="100"/>
    </location>
</feature>
<dbReference type="InterPro" id="IPR011701">
    <property type="entry name" value="MFS"/>
</dbReference>